<dbReference type="Pfam" id="PF00067">
    <property type="entry name" value="p450"/>
    <property type="match status" value="1"/>
</dbReference>
<comment type="similarity">
    <text evidence="1 2">Belongs to the cytochrome P450 family.</text>
</comment>
<dbReference type="CDD" id="cd11029">
    <property type="entry name" value="CYP107-like"/>
    <property type="match status" value="1"/>
</dbReference>
<dbReference type="PANTHER" id="PTHR46696:SF1">
    <property type="entry name" value="CYTOCHROME P450 YJIB-RELATED"/>
    <property type="match status" value="1"/>
</dbReference>
<keyword evidence="2" id="KW-0408">Iron</keyword>
<gene>
    <name evidence="3" type="ORF">WIS52_25585</name>
</gene>
<dbReference type="Proteomes" id="UP001494902">
    <property type="component" value="Unassembled WGS sequence"/>
</dbReference>
<comment type="caution">
    <text evidence="3">The sequence shown here is derived from an EMBL/GenBank/DDBJ whole genome shotgun (WGS) entry which is preliminary data.</text>
</comment>
<dbReference type="InterPro" id="IPR017972">
    <property type="entry name" value="Cyt_P450_CS"/>
</dbReference>
<evidence type="ECO:0000256" key="2">
    <source>
        <dbReference type="RuleBase" id="RU000461"/>
    </source>
</evidence>
<name>A0ABV1KHD2_9PSEU</name>
<keyword evidence="4" id="KW-1185">Reference proteome</keyword>
<keyword evidence="2" id="KW-0479">Metal-binding</keyword>
<proteinExistence type="inferred from homology"/>
<dbReference type="PANTHER" id="PTHR46696">
    <property type="entry name" value="P450, PUTATIVE (EUROFUNG)-RELATED"/>
    <property type="match status" value="1"/>
</dbReference>
<evidence type="ECO:0000256" key="1">
    <source>
        <dbReference type="ARBA" id="ARBA00010617"/>
    </source>
</evidence>
<organism evidence="3 4">
    <name type="scientific">Pseudonocardia nematodicida</name>
    <dbReference type="NCBI Taxonomy" id="1206997"/>
    <lineage>
        <taxon>Bacteria</taxon>
        <taxon>Bacillati</taxon>
        <taxon>Actinomycetota</taxon>
        <taxon>Actinomycetes</taxon>
        <taxon>Pseudonocardiales</taxon>
        <taxon>Pseudonocardiaceae</taxon>
        <taxon>Pseudonocardia</taxon>
    </lineage>
</organism>
<accession>A0ABV1KHD2</accession>
<dbReference type="RefSeq" id="WP_349300936.1">
    <property type="nucleotide sequence ID" value="NZ_JBEDNQ010000012.1"/>
</dbReference>
<keyword evidence="2" id="KW-0349">Heme</keyword>
<reference evidence="3 4" key="1">
    <citation type="submission" date="2024-03" db="EMBL/GenBank/DDBJ databases">
        <title>Draft genome sequence of Pseudonocardia nematodicida JCM 31783.</title>
        <authorList>
            <person name="Butdee W."/>
            <person name="Duangmal K."/>
        </authorList>
    </citation>
    <scope>NUCLEOTIDE SEQUENCE [LARGE SCALE GENOMIC DNA]</scope>
    <source>
        <strain evidence="3 4">JCM 31783</strain>
    </source>
</reference>
<dbReference type="PRINTS" id="PR00359">
    <property type="entry name" value="BP450"/>
</dbReference>
<keyword evidence="2" id="KW-0503">Monooxygenase</keyword>
<dbReference type="PROSITE" id="PS00086">
    <property type="entry name" value="CYTOCHROME_P450"/>
    <property type="match status" value="1"/>
</dbReference>
<evidence type="ECO:0000313" key="3">
    <source>
        <dbReference type="EMBL" id="MEQ3553862.1"/>
    </source>
</evidence>
<dbReference type="InterPro" id="IPR001128">
    <property type="entry name" value="Cyt_P450"/>
</dbReference>
<sequence length="413" mass="43983">MDTRTAPDEPATDVADVLGGCPVTGFGRLREQAPVVDMPGFTDLPAALITRHDDVRAVLRDSRFRSDASTVAGAENALPGIYERLGVPPELDFLSHGLLARDGADHARLRTLVSRAFTVRRVNALRPRVEELTDGLLDEIAAAGADSNPVDLVATFAYPLPIAVICELVGVPEPDRPRWHELGGLLVAPDPDRMPEVIRDVVAQIRALAEARRAVPADDLVTGLVQAQADGGDRLTEDELITMIFDIVTAGFETTAHLITKSVPALLTRPDQLAALRADPGLWPQAVHELVRTCGPIPVSLPRYAAEDVEIGGVIVATGSTVIAGILSANFDPQHYDDAEVLDVRRDGGPGEGHVGFGQGPHYCLGAALARQETEVALRALVERFPDLRLAGDDTGPSALGFGRVSELPILVS</sequence>
<keyword evidence="2" id="KW-0560">Oxidoreductase</keyword>
<dbReference type="InterPro" id="IPR002397">
    <property type="entry name" value="Cyt_P450_B"/>
</dbReference>
<dbReference type="InterPro" id="IPR036396">
    <property type="entry name" value="Cyt_P450_sf"/>
</dbReference>
<dbReference type="SUPFAM" id="SSF48264">
    <property type="entry name" value="Cytochrome P450"/>
    <property type="match status" value="1"/>
</dbReference>
<dbReference type="EMBL" id="JBEDNQ010000012">
    <property type="protein sequence ID" value="MEQ3553862.1"/>
    <property type="molecule type" value="Genomic_DNA"/>
</dbReference>
<dbReference type="Gene3D" id="1.10.630.10">
    <property type="entry name" value="Cytochrome P450"/>
    <property type="match status" value="1"/>
</dbReference>
<evidence type="ECO:0000313" key="4">
    <source>
        <dbReference type="Proteomes" id="UP001494902"/>
    </source>
</evidence>
<protein>
    <submittedName>
        <fullName evidence="3">Cytochrome P450</fullName>
    </submittedName>
</protein>